<reference evidence="3" key="2">
    <citation type="journal article" date="2023" name="Syst. Appl. Microbiol.">
        <title>Govania unica gen. nov., sp. nov., a rare biosphere bacterium that represents a novel family in the class Alphaproteobacteria.</title>
        <authorList>
            <person name="Vandamme P."/>
            <person name="Peeters C."/>
            <person name="Hettiarachchi A."/>
            <person name="Cnockaert M."/>
            <person name="Carlier A."/>
        </authorList>
    </citation>
    <scope>NUCLEOTIDE SEQUENCE</scope>
    <source>
        <strain evidence="3">LMG 31809</strain>
    </source>
</reference>
<evidence type="ECO:0000256" key="2">
    <source>
        <dbReference type="SAM" id="Phobius"/>
    </source>
</evidence>
<keyword evidence="2" id="KW-0472">Membrane</keyword>
<accession>A0A9X3TVT8</accession>
<dbReference type="GO" id="GO:0016020">
    <property type="term" value="C:membrane"/>
    <property type="evidence" value="ECO:0007669"/>
    <property type="project" value="InterPro"/>
</dbReference>
<organism evidence="3 4">
    <name type="scientific">Govanella unica</name>
    <dbReference type="NCBI Taxonomy" id="2975056"/>
    <lineage>
        <taxon>Bacteria</taxon>
        <taxon>Pseudomonadati</taxon>
        <taxon>Pseudomonadota</taxon>
        <taxon>Alphaproteobacteria</taxon>
        <taxon>Emcibacterales</taxon>
        <taxon>Govanellaceae</taxon>
        <taxon>Govanella</taxon>
    </lineage>
</organism>
<sequence length="99" mass="10722">MTALLSVILAVIGIFKLVLIASIILSWLFAFNLVNTGNRFVAGLSEVLYRLTEPVLRPVRNILPNLGAIDISPIVVFLLLYGLEVLIIRDIAPALGVAP</sequence>
<dbReference type="InterPro" id="IPR003425">
    <property type="entry name" value="CCB3/YggT"/>
</dbReference>
<comment type="caution">
    <text evidence="3">The sequence shown here is derived from an EMBL/GenBank/DDBJ whole genome shotgun (WGS) entry which is preliminary data.</text>
</comment>
<dbReference type="RefSeq" id="WP_274942344.1">
    <property type="nucleotide sequence ID" value="NZ_JANWOI010000001.1"/>
</dbReference>
<comment type="similarity">
    <text evidence="1">Belongs to the YggT family.</text>
</comment>
<protein>
    <submittedName>
        <fullName evidence="3">YggT family protein</fullName>
    </submittedName>
</protein>
<dbReference type="PANTHER" id="PTHR33219:SF14">
    <property type="entry name" value="PROTEIN COFACTOR ASSEMBLY OF COMPLEX C SUBUNIT B CCB3, CHLOROPLASTIC-RELATED"/>
    <property type="match status" value="1"/>
</dbReference>
<proteinExistence type="inferred from homology"/>
<dbReference type="PANTHER" id="PTHR33219">
    <property type="entry name" value="YLMG HOMOLOG PROTEIN 2, CHLOROPLASTIC"/>
    <property type="match status" value="1"/>
</dbReference>
<reference evidence="3" key="1">
    <citation type="submission" date="2022-08" db="EMBL/GenBank/DDBJ databases">
        <authorList>
            <person name="Vandamme P."/>
            <person name="Hettiarachchi A."/>
            <person name="Peeters C."/>
            <person name="Cnockaert M."/>
            <person name="Carlier A."/>
        </authorList>
    </citation>
    <scope>NUCLEOTIDE SEQUENCE</scope>
    <source>
        <strain evidence="3">LMG 31809</strain>
    </source>
</reference>
<dbReference type="EMBL" id="JANWOI010000001">
    <property type="protein sequence ID" value="MDA5192640.1"/>
    <property type="molecule type" value="Genomic_DNA"/>
</dbReference>
<dbReference type="AlphaFoldDB" id="A0A9X3TVT8"/>
<evidence type="ECO:0000256" key="1">
    <source>
        <dbReference type="ARBA" id="ARBA00010894"/>
    </source>
</evidence>
<feature type="transmembrane region" description="Helical" evidence="2">
    <location>
        <begin position="7"/>
        <end position="30"/>
    </location>
</feature>
<gene>
    <name evidence="3" type="ORF">NYP16_01530</name>
</gene>
<dbReference type="Proteomes" id="UP001141619">
    <property type="component" value="Unassembled WGS sequence"/>
</dbReference>
<keyword evidence="2" id="KW-0812">Transmembrane</keyword>
<evidence type="ECO:0000313" key="3">
    <source>
        <dbReference type="EMBL" id="MDA5192640.1"/>
    </source>
</evidence>
<evidence type="ECO:0000313" key="4">
    <source>
        <dbReference type="Proteomes" id="UP001141619"/>
    </source>
</evidence>
<name>A0A9X3TVT8_9PROT</name>
<feature type="transmembrane region" description="Helical" evidence="2">
    <location>
        <begin position="62"/>
        <end position="83"/>
    </location>
</feature>
<keyword evidence="2" id="KW-1133">Transmembrane helix</keyword>
<dbReference type="Pfam" id="PF02325">
    <property type="entry name" value="CCB3_YggT"/>
    <property type="match status" value="1"/>
</dbReference>
<keyword evidence="4" id="KW-1185">Reference proteome</keyword>